<dbReference type="EMBL" id="CP060636">
    <property type="protein sequence ID" value="QNM13882.1"/>
    <property type="molecule type" value="Genomic_DNA"/>
</dbReference>
<reference evidence="1 2" key="1">
    <citation type="submission" date="2020-08" db="EMBL/GenBank/DDBJ databases">
        <authorList>
            <person name="Liu C."/>
            <person name="Sun Q."/>
        </authorList>
    </citation>
    <scope>NUCLEOTIDE SEQUENCE [LARGE SCALE GENOMIC DNA]</scope>
    <source>
        <strain evidence="1 2">NSJ-61</strain>
    </source>
</reference>
<evidence type="ECO:0000313" key="1">
    <source>
        <dbReference type="EMBL" id="QNM13882.1"/>
    </source>
</evidence>
<dbReference type="InterPro" id="IPR025648">
    <property type="entry name" value="DUF4358"/>
</dbReference>
<evidence type="ECO:0000313" key="2">
    <source>
        <dbReference type="Proteomes" id="UP000515856"/>
    </source>
</evidence>
<dbReference type="RefSeq" id="WP_158552177.1">
    <property type="nucleotide sequence ID" value="NZ_CP060636.1"/>
</dbReference>
<keyword evidence="2" id="KW-1185">Reference proteome</keyword>
<sequence length="154" mass="18337">MLNKFRLLLEFGCMILLLILPFTHVDKTVSMKQVSSVIESYSKTSKYEHEDTKFIRKYYHLNKEDYQSAVIYKHPSTMEAEELSVFYETDENKQKAIYDKLEKRMQDKLQSFKGYGQRQSDLIQKGFIFQKGPFIFLMVDEQAATLKNKIYQLF</sequence>
<organism evidence="1 2">
    <name type="scientific">[Eubacterium] hominis</name>
    <dbReference type="NCBI Taxonomy" id="2764325"/>
    <lineage>
        <taxon>Bacteria</taxon>
        <taxon>Bacillati</taxon>
        <taxon>Bacillota</taxon>
        <taxon>Erysipelotrichia</taxon>
        <taxon>Erysipelotrichales</taxon>
        <taxon>Erysipelotrichaceae</taxon>
        <taxon>Amedibacillus</taxon>
    </lineage>
</organism>
<dbReference type="AlphaFoldDB" id="A0A7G9GSV0"/>
<gene>
    <name evidence="1" type="ORF">H9Q80_08060</name>
</gene>
<dbReference type="Proteomes" id="UP000515856">
    <property type="component" value="Chromosome"/>
</dbReference>
<dbReference type="Pfam" id="PF14270">
    <property type="entry name" value="DUF4358"/>
    <property type="match status" value="1"/>
</dbReference>
<dbReference type="KEGG" id="ehn:H9Q80_08060"/>
<name>A0A7G9GSV0_9FIRM</name>
<proteinExistence type="predicted"/>
<protein>
    <submittedName>
        <fullName evidence="1">DUF4358 domain-containing protein</fullName>
    </submittedName>
</protein>
<accession>A0A7G9GSV0</accession>